<gene>
    <name evidence="1" type="ORF">ACFQS1_39920</name>
</gene>
<comment type="caution">
    <text evidence="1">The sequence shown here is derived from an EMBL/GenBank/DDBJ whole genome shotgun (WGS) entry which is preliminary data.</text>
</comment>
<dbReference type="RefSeq" id="WP_378978190.1">
    <property type="nucleotide sequence ID" value="NZ_JBHTBJ010000081.1"/>
</dbReference>
<name>A0ABW2I5P8_9ACTN</name>
<sequence>MAYVVQAVIAAPAALEQCRALDYAVVVELDQGLRLMPMTTALFDEVRQGDTVDERFASCVRFPPGFEATLATWSALGPVAYVEAEYFAGTGSQFSAVWHHGEIVLGPLLKAEDDPLPAQGSPISQALRYLGVSTLGHYDEFEAVGMIRHRHVRGWRADMSD</sequence>
<reference evidence="2" key="1">
    <citation type="journal article" date="2019" name="Int. J. Syst. Evol. Microbiol.">
        <title>The Global Catalogue of Microorganisms (GCM) 10K type strain sequencing project: providing services to taxonomists for standard genome sequencing and annotation.</title>
        <authorList>
            <consortium name="The Broad Institute Genomics Platform"/>
            <consortium name="The Broad Institute Genome Sequencing Center for Infectious Disease"/>
            <person name="Wu L."/>
            <person name="Ma J."/>
        </authorList>
    </citation>
    <scope>NUCLEOTIDE SEQUENCE [LARGE SCALE GENOMIC DNA]</scope>
    <source>
        <strain evidence="2">XZYJT-10</strain>
    </source>
</reference>
<dbReference type="EMBL" id="JBHTBJ010000081">
    <property type="protein sequence ID" value="MFC7280164.1"/>
    <property type="molecule type" value="Genomic_DNA"/>
</dbReference>
<accession>A0ABW2I5P8</accession>
<organism evidence="1 2">
    <name type="scientific">Paractinoplanes rhizophilus</name>
    <dbReference type="NCBI Taxonomy" id="1416877"/>
    <lineage>
        <taxon>Bacteria</taxon>
        <taxon>Bacillati</taxon>
        <taxon>Actinomycetota</taxon>
        <taxon>Actinomycetes</taxon>
        <taxon>Micromonosporales</taxon>
        <taxon>Micromonosporaceae</taxon>
        <taxon>Paractinoplanes</taxon>
    </lineage>
</organism>
<keyword evidence="2" id="KW-1185">Reference proteome</keyword>
<evidence type="ECO:0000313" key="2">
    <source>
        <dbReference type="Proteomes" id="UP001596548"/>
    </source>
</evidence>
<evidence type="ECO:0000313" key="1">
    <source>
        <dbReference type="EMBL" id="MFC7280164.1"/>
    </source>
</evidence>
<proteinExistence type="predicted"/>
<dbReference type="Proteomes" id="UP001596548">
    <property type="component" value="Unassembled WGS sequence"/>
</dbReference>
<protein>
    <submittedName>
        <fullName evidence="1">Uncharacterized protein</fullName>
    </submittedName>
</protein>